<feature type="compositionally biased region" description="Polar residues" evidence="1">
    <location>
        <begin position="83"/>
        <end position="92"/>
    </location>
</feature>
<protein>
    <submittedName>
        <fullName evidence="2 4">Uncharacterized protein</fullName>
    </submittedName>
</protein>
<feature type="region of interest" description="Disordered" evidence="1">
    <location>
        <begin position="15"/>
        <end position="92"/>
    </location>
</feature>
<sequence>MGQFLEKFINDTKEAFANADEPKPSQPKRIVRRVDIDPRSPSAAIPRTPIEVESTPKSSDSSSTTPVRRKRARWLELRGTPDDTPSTPSEKQ</sequence>
<dbReference type="EMBL" id="UYRT01097507">
    <property type="protein sequence ID" value="VDN41317.1"/>
    <property type="molecule type" value="Genomic_DNA"/>
</dbReference>
<evidence type="ECO:0000313" key="3">
    <source>
        <dbReference type="Proteomes" id="UP000271098"/>
    </source>
</evidence>
<evidence type="ECO:0000313" key="2">
    <source>
        <dbReference type="EMBL" id="VDN41317.1"/>
    </source>
</evidence>
<accession>A0A183EQT7</accession>
<organism evidence="4">
    <name type="scientific">Gongylonema pulchrum</name>
    <dbReference type="NCBI Taxonomy" id="637853"/>
    <lineage>
        <taxon>Eukaryota</taxon>
        <taxon>Metazoa</taxon>
        <taxon>Ecdysozoa</taxon>
        <taxon>Nematoda</taxon>
        <taxon>Chromadorea</taxon>
        <taxon>Rhabditida</taxon>
        <taxon>Spirurina</taxon>
        <taxon>Spiruromorpha</taxon>
        <taxon>Spiruroidea</taxon>
        <taxon>Gongylonematidae</taxon>
        <taxon>Gongylonema</taxon>
    </lineage>
</organism>
<evidence type="ECO:0000313" key="4">
    <source>
        <dbReference type="WBParaSite" id="GPUH_0002335801-mRNA-1"/>
    </source>
</evidence>
<gene>
    <name evidence="2" type="ORF">GPUH_LOCUS23328</name>
</gene>
<proteinExistence type="predicted"/>
<dbReference type="WBParaSite" id="GPUH_0002335801-mRNA-1">
    <property type="protein sequence ID" value="GPUH_0002335801-mRNA-1"/>
    <property type="gene ID" value="GPUH_0002335801"/>
</dbReference>
<dbReference type="OrthoDB" id="6337960at2759"/>
<dbReference type="Proteomes" id="UP000271098">
    <property type="component" value="Unassembled WGS sequence"/>
</dbReference>
<dbReference type="AlphaFoldDB" id="A0A183EQT7"/>
<reference evidence="4" key="1">
    <citation type="submission" date="2016-06" db="UniProtKB">
        <authorList>
            <consortium name="WormBaseParasite"/>
        </authorList>
    </citation>
    <scope>IDENTIFICATION</scope>
</reference>
<feature type="compositionally biased region" description="Low complexity" evidence="1">
    <location>
        <begin position="55"/>
        <end position="66"/>
    </location>
</feature>
<name>A0A183EQT7_9BILA</name>
<keyword evidence="3" id="KW-1185">Reference proteome</keyword>
<evidence type="ECO:0000256" key="1">
    <source>
        <dbReference type="SAM" id="MobiDB-lite"/>
    </source>
</evidence>
<reference evidence="2 3" key="2">
    <citation type="submission" date="2018-11" db="EMBL/GenBank/DDBJ databases">
        <authorList>
            <consortium name="Pathogen Informatics"/>
        </authorList>
    </citation>
    <scope>NUCLEOTIDE SEQUENCE [LARGE SCALE GENOMIC DNA]</scope>
</reference>